<accession>A0ABP9VE74</accession>
<evidence type="ECO:0000313" key="3">
    <source>
        <dbReference type="EMBL" id="GAA5502012.1"/>
    </source>
</evidence>
<keyword evidence="1" id="KW-0238">DNA-binding</keyword>
<feature type="domain" description="HTH cro/C1-type" evidence="2">
    <location>
        <begin position="5"/>
        <end position="59"/>
    </location>
</feature>
<evidence type="ECO:0000259" key="2">
    <source>
        <dbReference type="PROSITE" id="PS50943"/>
    </source>
</evidence>
<keyword evidence="4" id="KW-1185">Reference proteome</keyword>
<dbReference type="SMART" id="SM00530">
    <property type="entry name" value="HTH_XRE"/>
    <property type="match status" value="1"/>
</dbReference>
<proteinExistence type="predicted"/>
<dbReference type="Pfam" id="PF01381">
    <property type="entry name" value="HTH_3"/>
    <property type="match status" value="1"/>
</dbReference>
<comment type="caution">
    <text evidence="3">The sequence shown here is derived from an EMBL/GenBank/DDBJ whole genome shotgun (WGS) entry which is preliminary data.</text>
</comment>
<reference evidence="3 4" key="1">
    <citation type="submission" date="2024-02" db="EMBL/GenBank/DDBJ databases">
        <title>Deinococcus xinjiangensis NBRC 107630.</title>
        <authorList>
            <person name="Ichikawa N."/>
            <person name="Katano-Makiyama Y."/>
            <person name="Hidaka K."/>
        </authorList>
    </citation>
    <scope>NUCLEOTIDE SEQUENCE [LARGE SCALE GENOMIC DNA]</scope>
    <source>
        <strain evidence="3 4">NBRC 107630</strain>
    </source>
</reference>
<dbReference type="EMBL" id="BAABRN010000016">
    <property type="protein sequence ID" value="GAA5502012.1"/>
    <property type="molecule type" value="Genomic_DNA"/>
</dbReference>
<dbReference type="PANTHER" id="PTHR46558:SF4">
    <property type="entry name" value="DNA-BIDING PHAGE PROTEIN"/>
    <property type="match status" value="1"/>
</dbReference>
<protein>
    <recommendedName>
        <fullName evidence="2">HTH cro/C1-type domain-containing protein</fullName>
    </recommendedName>
</protein>
<sequence length="167" mass="18983">MDNHIRILRSQRGWTQADLAAALDVSRQTVNALETGKYDPSLPLAFRISYLFGQPIESIFIDPAHPQGKSTMTANQGHFEYTTRNANAFSELDTLKDMGELGWELTDVGLNRLDFRRPTDTQATKWLYQRLSGGLTNAQKQELAAQGWQFVVSWMGMAFHYFKRPLA</sequence>
<name>A0ABP9VE74_9DEIO</name>
<dbReference type="PANTHER" id="PTHR46558">
    <property type="entry name" value="TRACRIPTIONAL REGULATORY PROTEIN-RELATED-RELATED"/>
    <property type="match status" value="1"/>
</dbReference>
<dbReference type="CDD" id="cd00093">
    <property type="entry name" value="HTH_XRE"/>
    <property type="match status" value="1"/>
</dbReference>
<dbReference type="Gene3D" id="1.10.260.40">
    <property type="entry name" value="lambda repressor-like DNA-binding domains"/>
    <property type="match status" value="1"/>
</dbReference>
<dbReference type="InterPro" id="IPR001387">
    <property type="entry name" value="Cro/C1-type_HTH"/>
</dbReference>
<dbReference type="Proteomes" id="UP001458946">
    <property type="component" value="Unassembled WGS sequence"/>
</dbReference>
<evidence type="ECO:0000313" key="4">
    <source>
        <dbReference type="Proteomes" id="UP001458946"/>
    </source>
</evidence>
<organism evidence="3 4">
    <name type="scientific">Deinococcus xinjiangensis</name>
    <dbReference type="NCBI Taxonomy" id="457454"/>
    <lineage>
        <taxon>Bacteria</taxon>
        <taxon>Thermotogati</taxon>
        <taxon>Deinococcota</taxon>
        <taxon>Deinococci</taxon>
        <taxon>Deinococcales</taxon>
        <taxon>Deinococcaceae</taxon>
        <taxon>Deinococcus</taxon>
    </lineage>
</organism>
<dbReference type="PROSITE" id="PS50943">
    <property type="entry name" value="HTH_CROC1"/>
    <property type="match status" value="1"/>
</dbReference>
<dbReference type="InterPro" id="IPR010982">
    <property type="entry name" value="Lambda_DNA-bd_dom_sf"/>
</dbReference>
<gene>
    <name evidence="3" type="ORF">Dxin01_01751</name>
</gene>
<evidence type="ECO:0000256" key="1">
    <source>
        <dbReference type="ARBA" id="ARBA00023125"/>
    </source>
</evidence>
<dbReference type="SUPFAM" id="SSF47413">
    <property type="entry name" value="lambda repressor-like DNA-binding domains"/>
    <property type="match status" value="1"/>
</dbReference>